<gene>
    <name evidence="1" type="ORF">NYF23_06155</name>
</gene>
<dbReference type="PANTHER" id="PTHR38451:SF1">
    <property type="entry name" value="TRNA (ADENINE(22)-N(1))-METHYLTRANSFERASE"/>
    <property type="match status" value="1"/>
</dbReference>
<dbReference type="InterPro" id="IPR029063">
    <property type="entry name" value="SAM-dependent_MTases_sf"/>
</dbReference>
<keyword evidence="1" id="KW-0489">Methyltransferase</keyword>
<dbReference type="GO" id="GO:0032259">
    <property type="term" value="P:methylation"/>
    <property type="evidence" value="ECO:0007669"/>
    <property type="project" value="UniProtKB-KW"/>
</dbReference>
<dbReference type="Proteomes" id="UP001059934">
    <property type="component" value="Chromosome"/>
</dbReference>
<evidence type="ECO:0000313" key="1">
    <source>
        <dbReference type="EMBL" id="UVW36187.1"/>
    </source>
</evidence>
<dbReference type="InterPro" id="IPR016876">
    <property type="entry name" value="UCP028234"/>
</dbReference>
<dbReference type="EMBL" id="CP103416">
    <property type="protein sequence ID" value="UVW36187.1"/>
    <property type="molecule type" value="Genomic_DNA"/>
</dbReference>
<keyword evidence="1" id="KW-0808">Transferase</keyword>
<evidence type="ECO:0000313" key="2">
    <source>
        <dbReference type="Proteomes" id="UP001059934"/>
    </source>
</evidence>
<dbReference type="PANTHER" id="PTHR38451">
    <property type="entry name" value="TRNA (ADENINE(22)-N(1))-METHYLTRANSFERASE"/>
    <property type="match status" value="1"/>
</dbReference>
<reference evidence="1" key="1">
    <citation type="submission" date="2022-08" db="EMBL/GenBank/DDBJ databases">
        <title>Catabolic pathway analysis in culturable SAR92 clade bacteria reveals their overlooked roles in DMSP degradation in coastal seas.</title>
        <authorList>
            <person name="He X."/>
            <person name="Zhang X."/>
            <person name="Zhang Y."/>
        </authorList>
    </citation>
    <scope>NUCLEOTIDE SEQUENCE</scope>
    <source>
        <strain evidence="1">H455</strain>
    </source>
</reference>
<keyword evidence="2" id="KW-1185">Reference proteome</keyword>
<dbReference type="Pfam" id="PF12847">
    <property type="entry name" value="Methyltransf_18"/>
    <property type="match status" value="1"/>
</dbReference>
<dbReference type="Gene3D" id="3.40.50.150">
    <property type="entry name" value="Vaccinia Virus protein VP39"/>
    <property type="match status" value="1"/>
</dbReference>
<sequence>MNSQTAVKLGRRLRQLDTMLEQHYSVIWDCCCDHGLLGMSLLQRKLADKVVFVDILSPQMALLEQDLQGRFPPDDFNWQVICQDLKDLEVPEAESQLFIIAGVGGNKIIQFIESLCAAMQGLPFDLLLCSVHGNYAVRKALIEHGFGLKQEQIIFENNRFYEAIYVSQNSIQPIVATGSSMWNEFDPDHQKYWQKTLAHYRKKASADPAKFAAVVEDYEKLFIIASGQSKISI</sequence>
<name>A0ABY5TQT0_9GAMM</name>
<dbReference type="GO" id="GO:0008168">
    <property type="term" value="F:methyltransferase activity"/>
    <property type="evidence" value="ECO:0007669"/>
    <property type="project" value="UniProtKB-KW"/>
</dbReference>
<dbReference type="PIRSF" id="PIRSF028234">
    <property type="entry name" value="UCP028234"/>
    <property type="match status" value="1"/>
</dbReference>
<dbReference type="SUPFAM" id="SSF53335">
    <property type="entry name" value="S-adenosyl-L-methionine-dependent methyltransferases"/>
    <property type="match status" value="1"/>
</dbReference>
<proteinExistence type="predicted"/>
<organism evidence="1 2">
    <name type="scientific">SAR92 clade bacterium H455</name>
    <dbReference type="NCBI Taxonomy" id="2974818"/>
    <lineage>
        <taxon>Bacteria</taxon>
        <taxon>Pseudomonadati</taxon>
        <taxon>Pseudomonadota</taxon>
        <taxon>Gammaproteobacteria</taxon>
        <taxon>Cellvibrionales</taxon>
        <taxon>Porticoccaceae</taxon>
        <taxon>SAR92 clade</taxon>
    </lineage>
</organism>
<accession>A0ABY5TQT0</accession>
<protein>
    <submittedName>
        <fullName evidence="1">Class I SAM-dependent methyltransferase</fullName>
    </submittedName>
</protein>